<sequence length="1010" mass="104009">MYVQFVDTSTGAPVSDLAGYELIEQGTDLDWLDASTTDTADQIVQEQTYGDGTEEAFQIERSGNENPAASSYARNAPDRDMTNNYGYTDKSALVGLAGAIPGPIGVAAKGLNAGINLNNAGAVNAARSTLGLPSLDKGQMAGAVVGVNDYSDGYIGDVNIGEETYAVGFEALTPDRRTTLTVNEARQRDALARQGIALATPEEKAANVAQFESELPDPGAIGKFANRAIDSVNDLTRDIGSIFGWSAPEIGRVVGEATRDITPTRVAETIKGAPLGPVEREALAPVEAAVEARKSAISPRSIAQRDLNYDRNTVPSFDDAMAAKTAPASVNSRYDRAPVDYSGLKNASRNQKPNADIESLVSEAAAATLGPGWSVTATSGMGLTRDEKAGRSRSKGNHEGGHALDFTLTDPQGQKVTAYNAPDLYSAVAGAMHEKGAVGVGIYGGTRPGVAGGHMHADSTPGRNARTWGEGWDQAAYEQGRNVARAKSVPTPSFRDSEPVEYEGPAIKSTNRSITVDDALKEQANRSQRSPFSSLGPSLANPQAATAAELSNRGFGPVRTADQIRDMSFAIAGELAGETLRGVVAKDPDALTELANIVSTIENRAQSLNKQSLSDPISGVVTPSQYNSLMESEITNTTNNYGEFGPALQDAIQSYYNGEITPTAQDYTHYYNPDIANPTWGDQLQNASVVGKHRFGSLVGEYQPSEAVQAARDEYGRSIAATYAGAGFGGAVGSIRSVAGNDADVNGPVSRSNFAGSMGSARSMALGDNNFDSPSFSRDTTSSNNGSRSARSLAQADDSFDGYSGSSNSRSGADGASTGFAGRSGSARSMSRADSSYDGGSSSSSNGRSSGFAGRSGSARSVGRNDSSYDSPSTGTRSSTNRSSGFAGSSGSARSVSRGDSSYDGGGSSSKGNTNTSSKSSTNNSGGFAGRSGSARSVSRNNSSYDGGSSSPSKSSSSASTKSTSSKGNNSSASNTGKSSSSSGGYSSGFGGTNGGSGDKGEKSGGLGTW</sequence>
<evidence type="ECO:0000313" key="2">
    <source>
        <dbReference type="EMBL" id="MDY8108047.1"/>
    </source>
</evidence>
<feature type="compositionally biased region" description="Polar residues" evidence="1">
    <location>
        <begin position="64"/>
        <end position="73"/>
    </location>
</feature>
<feature type="region of interest" description="Disordered" evidence="1">
    <location>
        <begin position="61"/>
        <end position="80"/>
    </location>
</feature>
<gene>
    <name evidence="2" type="ORF">U0C82_02640</name>
</gene>
<feature type="compositionally biased region" description="Low complexity" evidence="1">
    <location>
        <begin position="871"/>
        <end position="903"/>
    </location>
</feature>
<feature type="compositionally biased region" description="Basic and acidic residues" evidence="1">
    <location>
        <begin position="384"/>
        <end position="402"/>
    </location>
</feature>
<reference evidence="2 3" key="1">
    <citation type="submission" date="2023-12" db="EMBL/GenBank/DDBJ databases">
        <title>Description of Novel Strain Fulvimarina sp. 2208YS6-2-32 isolated from Uroteuthis (Photololigo) edulis.</title>
        <authorList>
            <person name="Park J.-S."/>
        </authorList>
    </citation>
    <scope>NUCLEOTIDE SEQUENCE [LARGE SCALE GENOMIC DNA]</scope>
    <source>
        <strain evidence="2 3">2208YS6-2-32</strain>
    </source>
</reference>
<dbReference type="Proteomes" id="UP001294412">
    <property type="component" value="Unassembled WGS sequence"/>
</dbReference>
<feature type="region of interest" description="Disordered" evidence="1">
    <location>
        <begin position="378"/>
        <end position="408"/>
    </location>
</feature>
<feature type="compositionally biased region" description="Low complexity" evidence="1">
    <location>
        <begin position="815"/>
        <end position="864"/>
    </location>
</feature>
<keyword evidence="3" id="KW-1185">Reference proteome</keyword>
<dbReference type="EMBL" id="JAXLPB010000001">
    <property type="protein sequence ID" value="MDY8108047.1"/>
    <property type="molecule type" value="Genomic_DNA"/>
</dbReference>
<proteinExistence type="predicted"/>
<feature type="compositionally biased region" description="Polar residues" evidence="1">
    <location>
        <begin position="770"/>
        <end position="792"/>
    </location>
</feature>
<dbReference type="RefSeq" id="WP_322185497.1">
    <property type="nucleotide sequence ID" value="NZ_JAXLPB010000001.1"/>
</dbReference>
<evidence type="ECO:0000256" key="1">
    <source>
        <dbReference type="SAM" id="MobiDB-lite"/>
    </source>
</evidence>
<feature type="compositionally biased region" description="Polar residues" evidence="1">
    <location>
        <begin position="525"/>
        <end position="544"/>
    </location>
</feature>
<feature type="region of interest" description="Disordered" evidence="1">
    <location>
        <begin position="765"/>
        <end position="1010"/>
    </location>
</feature>
<feature type="compositionally biased region" description="Gly residues" evidence="1">
    <location>
        <begin position="986"/>
        <end position="1010"/>
    </location>
</feature>
<comment type="caution">
    <text evidence="2">The sequence shown here is derived from an EMBL/GenBank/DDBJ whole genome shotgun (WGS) entry which is preliminary data.</text>
</comment>
<feature type="region of interest" description="Disordered" evidence="1">
    <location>
        <begin position="523"/>
        <end position="548"/>
    </location>
</feature>
<accession>A0ABU5HY31</accession>
<organism evidence="2 3">
    <name type="scientific">Fulvimarina uroteuthidis</name>
    <dbReference type="NCBI Taxonomy" id="3098149"/>
    <lineage>
        <taxon>Bacteria</taxon>
        <taxon>Pseudomonadati</taxon>
        <taxon>Pseudomonadota</taxon>
        <taxon>Alphaproteobacteria</taxon>
        <taxon>Hyphomicrobiales</taxon>
        <taxon>Aurantimonadaceae</taxon>
        <taxon>Fulvimarina</taxon>
    </lineage>
</organism>
<name>A0ABU5HY31_9HYPH</name>
<feature type="compositionally biased region" description="Low complexity" evidence="1">
    <location>
        <begin position="910"/>
        <end position="985"/>
    </location>
</feature>
<protein>
    <submittedName>
        <fullName evidence="2">Uncharacterized protein</fullName>
    </submittedName>
</protein>
<evidence type="ECO:0000313" key="3">
    <source>
        <dbReference type="Proteomes" id="UP001294412"/>
    </source>
</evidence>